<keyword evidence="1" id="KW-0732">Signal</keyword>
<evidence type="ECO:0000259" key="3">
    <source>
        <dbReference type="Pfam" id="PF19051"/>
    </source>
</evidence>
<feature type="chain" id="PRO_5023114368" evidence="1">
    <location>
        <begin position="31"/>
        <end position="418"/>
    </location>
</feature>
<dbReference type="Pfam" id="PF01408">
    <property type="entry name" value="GFO_IDH_MocA"/>
    <property type="match status" value="1"/>
</dbReference>
<dbReference type="Pfam" id="PF19051">
    <property type="entry name" value="GFO_IDH_MocA_C2"/>
    <property type="match status" value="1"/>
</dbReference>
<dbReference type="Proteomes" id="UP000317238">
    <property type="component" value="Unassembled WGS sequence"/>
</dbReference>
<dbReference type="InterPro" id="IPR036291">
    <property type="entry name" value="NAD(P)-bd_dom_sf"/>
</dbReference>
<reference evidence="4 5" key="1">
    <citation type="submission" date="2019-02" db="EMBL/GenBank/DDBJ databases">
        <title>Deep-cultivation of Planctomycetes and their phenomic and genomic characterization uncovers novel biology.</title>
        <authorList>
            <person name="Wiegand S."/>
            <person name="Jogler M."/>
            <person name="Boedeker C."/>
            <person name="Pinto D."/>
            <person name="Vollmers J."/>
            <person name="Rivas-Marin E."/>
            <person name="Kohn T."/>
            <person name="Peeters S.H."/>
            <person name="Heuer A."/>
            <person name="Rast P."/>
            <person name="Oberbeckmann S."/>
            <person name="Bunk B."/>
            <person name="Jeske O."/>
            <person name="Meyerdierks A."/>
            <person name="Storesund J.E."/>
            <person name="Kallscheuer N."/>
            <person name="Luecker S."/>
            <person name="Lage O.M."/>
            <person name="Pohl T."/>
            <person name="Merkel B.J."/>
            <person name="Hornburger P."/>
            <person name="Mueller R.-W."/>
            <person name="Bruemmer F."/>
            <person name="Labrenz M."/>
            <person name="Spormann A.M."/>
            <person name="Op Den Camp H."/>
            <person name="Overmann J."/>
            <person name="Amann R."/>
            <person name="Jetten M.S.M."/>
            <person name="Mascher T."/>
            <person name="Medema M.H."/>
            <person name="Devos D.P."/>
            <person name="Kaster A.-K."/>
            <person name="Ovreas L."/>
            <person name="Rohde M."/>
            <person name="Galperin M.Y."/>
            <person name="Jogler C."/>
        </authorList>
    </citation>
    <scope>NUCLEOTIDE SEQUENCE [LARGE SCALE GENOMIC DNA]</scope>
    <source>
        <strain evidence="4 5">Pan14r</strain>
    </source>
</reference>
<keyword evidence="4" id="KW-0560">Oxidoreductase</keyword>
<dbReference type="AlphaFoldDB" id="A0A5C5Y1Z4"/>
<dbReference type="InterPro" id="IPR006311">
    <property type="entry name" value="TAT_signal"/>
</dbReference>
<protein>
    <submittedName>
        <fullName evidence="4">Glucose--fructose oxidoreductase</fullName>
        <ecNumber evidence="4">1.1.99.28</ecNumber>
    </submittedName>
</protein>
<accession>A0A5C5Y1Z4</accession>
<dbReference type="InterPro" id="IPR043906">
    <property type="entry name" value="Gfo/Idh/MocA_OxRdtase_bact_C"/>
</dbReference>
<feature type="domain" description="Gfo/Idh/MocA-like oxidoreductase bacterial type C-terminal" evidence="3">
    <location>
        <begin position="205"/>
        <end position="414"/>
    </location>
</feature>
<dbReference type="PANTHER" id="PTHR43818">
    <property type="entry name" value="BCDNA.GH03377"/>
    <property type="match status" value="1"/>
</dbReference>
<dbReference type="PROSITE" id="PS51318">
    <property type="entry name" value="TAT"/>
    <property type="match status" value="1"/>
</dbReference>
<dbReference type="Gene3D" id="3.30.360.10">
    <property type="entry name" value="Dihydrodipicolinate Reductase, domain 2"/>
    <property type="match status" value="1"/>
</dbReference>
<dbReference type="GO" id="GO:0000166">
    <property type="term" value="F:nucleotide binding"/>
    <property type="evidence" value="ECO:0007669"/>
    <property type="project" value="InterPro"/>
</dbReference>
<dbReference type="InterPro" id="IPR000683">
    <property type="entry name" value="Gfo/Idh/MocA-like_OxRdtase_N"/>
</dbReference>
<dbReference type="SUPFAM" id="SSF55347">
    <property type="entry name" value="Glyceraldehyde-3-phosphate dehydrogenase-like, C-terminal domain"/>
    <property type="match status" value="1"/>
</dbReference>
<keyword evidence="5" id="KW-1185">Reference proteome</keyword>
<dbReference type="SUPFAM" id="SSF51735">
    <property type="entry name" value="NAD(P)-binding Rossmann-fold domains"/>
    <property type="match status" value="1"/>
</dbReference>
<name>A0A5C5Y1Z4_9PLAN</name>
<sequence precursor="true">MNPSRRTALKSIGATTTLAASGLVPSMIYAAPSTSGSDKLRVGLIGAGGRAKWLTRALGRESHRAELVAVCDCYLPQIDALAADNKNDPRAGDSWKRYQKYEQMFDSEELDAVIIATPDHVRVRAAMIACAKGLDIYAEKPLSFSIPEGRALVKAVRKHKRVLQVGTQQRSTPINQYACEFVREGGLGNVNTILVKNYSGSRPATGLEQQPIPEGMDWNRFCDQAKLLDYHERLHRRWRSYDAFTGGPICDRGSHALDMVHLAMGWEKVAPTRIEPTTEAKDYWDRGVRLYYPDGTVIRLESTDGPAFGGIFIGQQGKLEINRGRFACNPKDLLAPFTGSQTESHVANWLDCIETREQPNAPVEVGHLISSVAHLINLCRITGRTINWDADNEQIIGDKAANAMLTKERRPQFSLPNV</sequence>
<gene>
    <name evidence="4" type="primary">gfo_2</name>
    <name evidence="4" type="ORF">Pan14r_09200</name>
</gene>
<organism evidence="4 5">
    <name type="scientific">Crateriforma conspicua</name>
    <dbReference type="NCBI Taxonomy" id="2527996"/>
    <lineage>
        <taxon>Bacteria</taxon>
        <taxon>Pseudomonadati</taxon>
        <taxon>Planctomycetota</taxon>
        <taxon>Planctomycetia</taxon>
        <taxon>Planctomycetales</taxon>
        <taxon>Planctomycetaceae</taxon>
        <taxon>Crateriforma</taxon>
    </lineage>
</organism>
<dbReference type="EMBL" id="SJPL01000001">
    <property type="protein sequence ID" value="TWT68673.1"/>
    <property type="molecule type" value="Genomic_DNA"/>
</dbReference>
<dbReference type="InterPro" id="IPR050463">
    <property type="entry name" value="Gfo/Idh/MocA_oxidrdct_glycsds"/>
</dbReference>
<comment type="caution">
    <text evidence="4">The sequence shown here is derived from an EMBL/GenBank/DDBJ whole genome shotgun (WGS) entry which is preliminary data.</text>
</comment>
<evidence type="ECO:0000313" key="4">
    <source>
        <dbReference type="EMBL" id="TWT68673.1"/>
    </source>
</evidence>
<feature type="domain" description="Gfo/Idh/MocA-like oxidoreductase N-terminal" evidence="2">
    <location>
        <begin position="40"/>
        <end position="166"/>
    </location>
</feature>
<dbReference type="GO" id="GO:0047061">
    <property type="term" value="F:glucose-fructose oxidoreductase activity"/>
    <property type="evidence" value="ECO:0007669"/>
    <property type="project" value="UniProtKB-EC"/>
</dbReference>
<feature type="signal peptide" evidence="1">
    <location>
        <begin position="1"/>
        <end position="30"/>
    </location>
</feature>
<dbReference type="EC" id="1.1.99.28" evidence="4"/>
<evidence type="ECO:0000313" key="5">
    <source>
        <dbReference type="Proteomes" id="UP000317238"/>
    </source>
</evidence>
<dbReference type="RefSeq" id="WP_146438445.1">
    <property type="nucleotide sequence ID" value="NZ_SJPL01000001.1"/>
</dbReference>
<evidence type="ECO:0000256" key="1">
    <source>
        <dbReference type="SAM" id="SignalP"/>
    </source>
</evidence>
<dbReference type="Gene3D" id="3.40.50.720">
    <property type="entry name" value="NAD(P)-binding Rossmann-like Domain"/>
    <property type="match status" value="1"/>
</dbReference>
<dbReference type="OrthoDB" id="9788246at2"/>
<evidence type="ECO:0000259" key="2">
    <source>
        <dbReference type="Pfam" id="PF01408"/>
    </source>
</evidence>
<dbReference type="PANTHER" id="PTHR43818:SF5">
    <property type="entry name" value="OXIDOREDUCTASE FAMILY PROTEIN"/>
    <property type="match status" value="1"/>
</dbReference>
<proteinExistence type="predicted"/>